<feature type="domain" description="Polysaccharide pyruvyl transferase" evidence="1">
    <location>
        <begin position="86"/>
        <end position="254"/>
    </location>
</feature>
<dbReference type="Pfam" id="PF04230">
    <property type="entry name" value="PS_pyruv_trans"/>
    <property type="match status" value="1"/>
</dbReference>
<dbReference type="AlphaFoldDB" id="A0A2A8CV30"/>
<sequence length="318" mass="35806">MALSRSIAGVAREMGFRPGLQLLGEGALGLRRWPFGKTGTIVAGGALGREKRIQLLAEKFGDYPERVALLGMSFWSSDDLSTESMDFLRACKYISCRNRKDMKYLKNAGFQNVHFAFDNAFALPTNPAQEKPTRPTPVLGVNVVSRNMKRIDDSYFVPSEDSNFGPTYINIVRDLVESHIRKGWEVQHIPFTHSDSQYANFVFEGLPVQMLPYQYRVSKVLGAVAKTKRFIASRYHAHVFALRTRTPLISISYAPKCDYLQQDLDIPEDVCATYQQISSGSHVNINKEGFTVSRDKNSRIQKDVRSNISNAIDLLPSN</sequence>
<keyword evidence="3" id="KW-1185">Reference proteome</keyword>
<evidence type="ECO:0000313" key="2">
    <source>
        <dbReference type="EMBL" id="PEN12619.1"/>
    </source>
</evidence>
<comment type="caution">
    <text evidence="2">The sequence shown here is derived from an EMBL/GenBank/DDBJ whole genome shotgun (WGS) entry which is preliminary data.</text>
</comment>
<accession>A0A2A8CV30</accession>
<dbReference type="PANTHER" id="PTHR36836:SF1">
    <property type="entry name" value="COLANIC ACID BIOSYNTHESIS PROTEIN WCAK"/>
    <property type="match status" value="1"/>
</dbReference>
<dbReference type="PANTHER" id="PTHR36836">
    <property type="entry name" value="COLANIC ACID BIOSYNTHESIS PROTEIN WCAK"/>
    <property type="match status" value="1"/>
</dbReference>
<dbReference type="InterPro" id="IPR007345">
    <property type="entry name" value="Polysacch_pyruvyl_Trfase"/>
</dbReference>
<gene>
    <name evidence="2" type="ORF">CRI94_13975</name>
</gene>
<dbReference type="Proteomes" id="UP000220102">
    <property type="component" value="Unassembled WGS sequence"/>
</dbReference>
<evidence type="ECO:0000259" key="1">
    <source>
        <dbReference type="Pfam" id="PF04230"/>
    </source>
</evidence>
<dbReference type="EMBL" id="PDEQ01000007">
    <property type="protein sequence ID" value="PEN12619.1"/>
    <property type="molecule type" value="Genomic_DNA"/>
</dbReference>
<evidence type="ECO:0000313" key="3">
    <source>
        <dbReference type="Proteomes" id="UP000220102"/>
    </source>
</evidence>
<proteinExistence type="predicted"/>
<name>A0A2A8CV30_9BACT</name>
<protein>
    <recommendedName>
        <fullName evidence="1">Polysaccharide pyruvyl transferase domain-containing protein</fullName>
    </recommendedName>
</protein>
<reference evidence="2 3" key="1">
    <citation type="submission" date="2017-10" db="EMBL/GenBank/DDBJ databases">
        <title>Draft genome of Longibacter Salinarum.</title>
        <authorList>
            <person name="Goh K.M."/>
            <person name="Shamsir M.S."/>
            <person name="Lim S.W."/>
        </authorList>
    </citation>
    <scope>NUCLEOTIDE SEQUENCE [LARGE SCALE GENOMIC DNA]</scope>
    <source>
        <strain evidence="2 3">KCTC 52045</strain>
    </source>
</reference>
<organism evidence="2 3">
    <name type="scientific">Longibacter salinarum</name>
    <dbReference type="NCBI Taxonomy" id="1850348"/>
    <lineage>
        <taxon>Bacteria</taxon>
        <taxon>Pseudomonadati</taxon>
        <taxon>Rhodothermota</taxon>
        <taxon>Rhodothermia</taxon>
        <taxon>Rhodothermales</taxon>
        <taxon>Salisaetaceae</taxon>
        <taxon>Longibacter</taxon>
    </lineage>
</organism>